<reference evidence="1 2" key="1">
    <citation type="submission" date="2016-10" db="EMBL/GenBank/DDBJ databases">
        <authorList>
            <person name="de Groot N.N."/>
        </authorList>
    </citation>
    <scope>NUCLEOTIDE SEQUENCE [LARGE SCALE GENOMIC DNA]</scope>
    <source>
        <strain evidence="1 2">DSM 16859</strain>
    </source>
</reference>
<keyword evidence="2" id="KW-1185">Reference proteome</keyword>
<organism evidence="1 2">
    <name type="scientific">Propionibacterium cyclohexanicum</name>
    <dbReference type="NCBI Taxonomy" id="64702"/>
    <lineage>
        <taxon>Bacteria</taxon>
        <taxon>Bacillati</taxon>
        <taxon>Actinomycetota</taxon>
        <taxon>Actinomycetes</taxon>
        <taxon>Propionibacteriales</taxon>
        <taxon>Propionibacteriaceae</taxon>
        <taxon>Propionibacterium</taxon>
    </lineage>
</organism>
<name>A0A1H9R4D5_9ACTN</name>
<evidence type="ECO:0000313" key="1">
    <source>
        <dbReference type="EMBL" id="SER66909.1"/>
    </source>
</evidence>
<dbReference type="AlphaFoldDB" id="A0A1H9R4D5"/>
<dbReference type="STRING" id="64702.SAMN05443377_10592"/>
<evidence type="ECO:0000313" key="2">
    <source>
        <dbReference type="Proteomes" id="UP000198815"/>
    </source>
</evidence>
<sequence length="201" mass="21587">MIRTAVCGPPIPTGRFGLSLVGVEWADSFSGHGPGLPEWLASFSQLVATLSPAVFVVEGIGDEFAVNAPGEGAGVRLGDGMAAFARMVSSAGFAAHSTVIAVSRRRVTDPVISRRFDVIVHLECPDGDTALRLIRTLLPITAAEGINWPRVSSAARRLSHAKIATAVEVARRRMVLDNLQQLRTPYLIDALLARRPSRPQW</sequence>
<protein>
    <submittedName>
        <fullName evidence="1">Uncharacterized protein</fullName>
    </submittedName>
</protein>
<dbReference type="Proteomes" id="UP000198815">
    <property type="component" value="Unassembled WGS sequence"/>
</dbReference>
<proteinExistence type="predicted"/>
<accession>A0A1H9R4D5</accession>
<gene>
    <name evidence="1" type="ORF">SAMN05443377_10592</name>
</gene>
<dbReference type="RefSeq" id="WP_091968299.1">
    <property type="nucleotide sequence ID" value="NZ_FOGZ01000005.1"/>
</dbReference>
<dbReference type="EMBL" id="FOGZ01000005">
    <property type="protein sequence ID" value="SER66909.1"/>
    <property type="molecule type" value="Genomic_DNA"/>
</dbReference>